<dbReference type="Gene3D" id="1.10.260.40">
    <property type="entry name" value="lambda repressor-like DNA-binding domains"/>
    <property type="match status" value="1"/>
</dbReference>
<evidence type="ECO:0000313" key="4">
    <source>
        <dbReference type="Proteomes" id="UP000718564"/>
    </source>
</evidence>
<name>A0ABX1PDX3_9CYAN</name>
<evidence type="ECO:0000313" key="3">
    <source>
        <dbReference type="EMBL" id="NMG22690.1"/>
    </source>
</evidence>
<dbReference type="Pfam" id="PF24883">
    <property type="entry name" value="NPHP3_N"/>
    <property type="match status" value="1"/>
</dbReference>
<dbReference type="InterPro" id="IPR056884">
    <property type="entry name" value="NPHP3-like_N"/>
</dbReference>
<proteinExistence type="predicted"/>
<dbReference type="SUPFAM" id="SSF52540">
    <property type="entry name" value="P-loop containing nucleoside triphosphate hydrolases"/>
    <property type="match status" value="1"/>
</dbReference>
<gene>
    <name evidence="3" type="ORF">DP116_25905</name>
</gene>
<dbReference type="SMART" id="SM00530">
    <property type="entry name" value="HTH_XRE"/>
    <property type="match status" value="1"/>
</dbReference>
<organism evidence="3 4">
    <name type="scientific">Brasilonema bromeliae SPC951</name>
    <dbReference type="NCBI Taxonomy" id="385972"/>
    <lineage>
        <taxon>Bacteria</taxon>
        <taxon>Bacillati</taxon>
        <taxon>Cyanobacteriota</taxon>
        <taxon>Cyanophyceae</taxon>
        <taxon>Nostocales</taxon>
        <taxon>Scytonemataceae</taxon>
        <taxon>Brasilonema</taxon>
        <taxon>Bromeliae group (in: Brasilonema)</taxon>
    </lineage>
</organism>
<sequence>MLQSDKVQSSEEGKIRLRNTYKEEGLTIETLAVKAHVSEDTIKRLLGTKNCPNGIERRQVESIAKVLNIKPTDIVNPKDWYPPQIPPEFERLIKDKTESFRGRKFVFDAIEEFFKNNPKGYFTVVGDAGMGKSAIAAKYVLDNPAAICFFNIRAEGMNRPELFLKKIREQLMSRYQLQDAADTDLSTLLTKASEKITAGERLVIVVDALDEVDQESTGNLLYLPTILPENVYFLLTRRPYNQNEKRLNVSFSVSTKELDLRDYAERSSQDVKEYIWLLLNDAEYKQGLSQWIQKQNHLSTTEFVEEVATKSENNFMYLRCVLPAIADGFYENKPLDELPVGLQGYYENHWQLMGMTTKPLPKNKIKIIYVMCALRSAASREVVAKYSKQNDLSVQEVLDGWAQFLQKQENYQPPRYRFYHESFRDFLHRQDIVQAAGVNLPNISAEVADNITGGLYGDG</sequence>
<dbReference type="PANTHER" id="PTHR19860">
    <property type="entry name" value="DDB1- AND CUL4-ASSOCIATED FACTOR 12-RELATED"/>
    <property type="match status" value="1"/>
</dbReference>
<dbReference type="InterPro" id="IPR027417">
    <property type="entry name" value="P-loop_NTPase"/>
</dbReference>
<dbReference type="Proteomes" id="UP000718564">
    <property type="component" value="Unassembled WGS sequence"/>
</dbReference>
<keyword evidence="1" id="KW-0677">Repeat</keyword>
<dbReference type="InterPro" id="IPR010982">
    <property type="entry name" value="Lambda_DNA-bd_dom_sf"/>
</dbReference>
<dbReference type="RefSeq" id="WP_169157876.1">
    <property type="nucleotide sequence ID" value="NZ_CAWPJE010000300.1"/>
</dbReference>
<evidence type="ECO:0000259" key="2">
    <source>
        <dbReference type="SMART" id="SM00530"/>
    </source>
</evidence>
<keyword evidence="4" id="KW-1185">Reference proteome</keyword>
<dbReference type="Gene3D" id="3.40.50.300">
    <property type="entry name" value="P-loop containing nucleotide triphosphate hydrolases"/>
    <property type="match status" value="1"/>
</dbReference>
<comment type="caution">
    <text evidence="3">The sequence shown here is derived from an EMBL/GenBank/DDBJ whole genome shotgun (WGS) entry which is preliminary data.</text>
</comment>
<dbReference type="CDD" id="cd00093">
    <property type="entry name" value="HTH_XRE"/>
    <property type="match status" value="1"/>
</dbReference>
<dbReference type="EMBL" id="QMEB01000296">
    <property type="protein sequence ID" value="NMG22690.1"/>
    <property type="molecule type" value="Genomic_DNA"/>
</dbReference>
<protein>
    <recommendedName>
        <fullName evidence="2">HTH cro/C1-type domain-containing protein</fullName>
    </recommendedName>
</protein>
<evidence type="ECO:0000256" key="1">
    <source>
        <dbReference type="ARBA" id="ARBA00022737"/>
    </source>
</evidence>
<dbReference type="Pfam" id="PF13443">
    <property type="entry name" value="HTH_26"/>
    <property type="match status" value="1"/>
</dbReference>
<reference evidence="3 4" key="1">
    <citation type="submission" date="2018-06" db="EMBL/GenBank/DDBJ databases">
        <title>Comparative genomics of Brasilonema spp. strains.</title>
        <authorList>
            <person name="Alvarenga D.O."/>
            <person name="Fiore M.F."/>
            <person name="Varani A.M."/>
        </authorList>
    </citation>
    <scope>NUCLEOTIDE SEQUENCE [LARGE SCALE GENOMIC DNA]</scope>
    <source>
        <strain evidence="3 4">SPC951</strain>
    </source>
</reference>
<dbReference type="InterPro" id="IPR001387">
    <property type="entry name" value="Cro/C1-type_HTH"/>
</dbReference>
<accession>A0ABX1PDX3</accession>
<dbReference type="InterPro" id="IPR051191">
    <property type="entry name" value="DCAF12"/>
</dbReference>
<dbReference type="PANTHER" id="PTHR19860:SF40">
    <property type="entry name" value="WD40 REPEAT-CONTAINING PROTEIN"/>
    <property type="match status" value="1"/>
</dbReference>
<feature type="domain" description="HTH cro/C1-type" evidence="2">
    <location>
        <begin position="16"/>
        <end position="74"/>
    </location>
</feature>